<organism evidence="2 3">
    <name type="scientific">Mycolicibacterium bacteremicum</name>
    <name type="common">Mycobacterium bacteremicum</name>
    <dbReference type="NCBI Taxonomy" id="564198"/>
    <lineage>
        <taxon>Bacteria</taxon>
        <taxon>Bacillati</taxon>
        <taxon>Actinomycetota</taxon>
        <taxon>Actinomycetes</taxon>
        <taxon>Mycobacteriales</taxon>
        <taxon>Mycobacteriaceae</taxon>
        <taxon>Mycolicibacterium</taxon>
    </lineage>
</organism>
<keyword evidence="3" id="KW-1185">Reference proteome</keyword>
<feature type="transmembrane region" description="Helical" evidence="1">
    <location>
        <begin position="20"/>
        <end position="39"/>
    </location>
</feature>
<keyword evidence="1" id="KW-0812">Transmembrane</keyword>
<feature type="transmembrane region" description="Helical" evidence="1">
    <location>
        <begin position="46"/>
        <end position="65"/>
    </location>
</feature>
<reference evidence="2 3" key="1">
    <citation type="submission" date="2017-02" db="EMBL/GenBank/DDBJ databases">
        <title>The new phylogeny of genus Mycobacterium.</title>
        <authorList>
            <person name="Tortoli E."/>
            <person name="Trovato A."/>
            <person name="Cirillo D.M."/>
        </authorList>
    </citation>
    <scope>NUCLEOTIDE SEQUENCE [LARGE SCALE GENOMIC DNA]</scope>
    <source>
        <strain evidence="2 3">DSM 45578</strain>
    </source>
</reference>
<evidence type="ECO:0000256" key="1">
    <source>
        <dbReference type="SAM" id="Phobius"/>
    </source>
</evidence>
<keyword evidence="1" id="KW-1133">Transmembrane helix</keyword>
<sequence>MDDRTAVASRTASSEFLSTGALFLSMIGIIGFALTIGAFGLERIGLTFGVGLLSLTSFVVSMFFFRAEADDLGES</sequence>
<evidence type="ECO:0000313" key="3">
    <source>
        <dbReference type="Proteomes" id="UP000192366"/>
    </source>
</evidence>
<name>A0A1W9Z2L1_MYCBA</name>
<dbReference type="Proteomes" id="UP000192366">
    <property type="component" value="Unassembled WGS sequence"/>
</dbReference>
<keyword evidence="1" id="KW-0472">Membrane</keyword>
<accession>A0A1W9Z2L1</accession>
<gene>
    <name evidence="2" type="ORF">BST17_02665</name>
</gene>
<dbReference type="STRING" id="564198.BST17_02665"/>
<dbReference type="RefSeq" id="WP_083055396.1">
    <property type="nucleotide sequence ID" value="NZ_JACKVM010000008.1"/>
</dbReference>
<dbReference type="OrthoDB" id="4736004at2"/>
<evidence type="ECO:0000313" key="2">
    <source>
        <dbReference type="EMBL" id="ORA06576.1"/>
    </source>
</evidence>
<dbReference type="AlphaFoldDB" id="A0A1W9Z2L1"/>
<proteinExistence type="predicted"/>
<comment type="caution">
    <text evidence="2">The sequence shown here is derived from an EMBL/GenBank/DDBJ whole genome shotgun (WGS) entry which is preliminary data.</text>
</comment>
<protein>
    <submittedName>
        <fullName evidence="2">Uncharacterized protein</fullName>
    </submittedName>
</protein>
<dbReference type="EMBL" id="MVHJ01000002">
    <property type="protein sequence ID" value="ORA06576.1"/>
    <property type="molecule type" value="Genomic_DNA"/>
</dbReference>